<gene>
    <name evidence="7" type="ORF">CPEL01642_LOCUS7649</name>
</gene>
<organism evidence="7">
    <name type="scientific">Coccolithus braarudii</name>
    <dbReference type="NCBI Taxonomy" id="221442"/>
    <lineage>
        <taxon>Eukaryota</taxon>
        <taxon>Haptista</taxon>
        <taxon>Haptophyta</taxon>
        <taxon>Prymnesiophyceae</taxon>
        <taxon>Coccolithales</taxon>
        <taxon>Coccolithaceae</taxon>
        <taxon>Coccolithus</taxon>
    </lineage>
</organism>
<dbReference type="SUPFAM" id="SSF141255">
    <property type="entry name" value="YccV-like"/>
    <property type="match status" value="1"/>
</dbReference>
<dbReference type="InterPro" id="IPR012913">
    <property type="entry name" value="OS9-like_dom"/>
</dbReference>
<dbReference type="NCBIfam" id="TIGR02097">
    <property type="entry name" value="yccV"/>
    <property type="match status" value="1"/>
</dbReference>
<dbReference type="InterPro" id="IPR045149">
    <property type="entry name" value="OS-9-like"/>
</dbReference>
<dbReference type="SUPFAM" id="SSF50911">
    <property type="entry name" value="Mannose 6-phosphate receptor domain"/>
    <property type="match status" value="1"/>
</dbReference>
<feature type="domain" description="MRH" evidence="6">
    <location>
        <begin position="70"/>
        <end position="233"/>
    </location>
</feature>
<evidence type="ECO:0000256" key="4">
    <source>
        <dbReference type="ARBA" id="ARBA00023157"/>
    </source>
</evidence>
<evidence type="ECO:0000256" key="2">
    <source>
        <dbReference type="ARBA" id="ARBA00022729"/>
    </source>
</evidence>
<keyword evidence="4" id="KW-1015">Disulfide bond</keyword>
<feature type="compositionally biased region" description="Low complexity" evidence="5">
    <location>
        <begin position="266"/>
        <end position="286"/>
    </location>
</feature>
<sequence>MESQRYEVQLMTGAVGAKPEVRSSSVVMTKSNGKRYRCYLPVSGSPTKTAGQVKSEATPRVSALLSTLLSKCFYRMEGWWTYEFCFMKSMRQFHQEKTKNGEKGETTAVMQNYELGLYWLPEGVDLGADRVAEAAEKLAHPLASKSKAEDEKAEPAEELLHFRGELLDDPKAKRKYWSQQYGNGTACDVTGKPRETEVRLQCAQNEPSHLASIEEVSTCRYVVQFRTALLCPHPEFDVQKKDDDVEAIKCEPLDAEGQPLPPRKAAPPAVAASPLPAAKASKPAPSESGDTAASLQPRRIAYDAGQCFIHRRYNYRGVIIGVDRTCLQSEAWQRTMHVGSLKYGANQPFYHVLPDTRDRPGTQITYVAQENILLDTPSEPLFHPMLDEMFDAFNDVEGKFTPNDNLRNRFLAAEQD</sequence>
<evidence type="ECO:0000313" key="7">
    <source>
        <dbReference type="EMBL" id="CAD8604314.1"/>
    </source>
</evidence>
<evidence type="ECO:0000256" key="3">
    <source>
        <dbReference type="ARBA" id="ARBA00022824"/>
    </source>
</evidence>
<dbReference type="PANTHER" id="PTHR15414">
    <property type="entry name" value="OS-9-RELATED"/>
    <property type="match status" value="1"/>
</dbReference>
<keyword evidence="3" id="KW-0256">Endoplasmic reticulum</keyword>
<dbReference type="Gene3D" id="2.30.30.390">
    <property type="entry name" value="Hemimethylated DNA-binding domain"/>
    <property type="match status" value="1"/>
</dbReference>
<dbReference type="InterPro" id="IPR044865">
    <property type="entry name" value="MRH_dom"/>
</dbReference>
<feature type="region of interest" description="Disordered" evidence="5">
    <location>
        <begin position="252"/>
        <end position="293"/>
    </location>
</feature>
<dbReference type="InterPro" id="IPR009011">
    <property type="entry name" value="Man6P_isomerase_rcpt-bd_dom_sf"/>
</dbReference>
<evidence type="ECO:0000256" key="1">
    <source>
        <dbReference type="ARBA" id="ARBA00004240"/>
    </source>
</evidence>
<accession>A0A7S0L7E7</accession>
<dbReference type="GO" id="GO:0003677">
    <property type="term" value="F:DNA binding"/>
    <property type="evidence" value="ECO:0007669"/>
    <property type="project" value="InterPro"/>
</dbReference>
<dbReference type="PROSITE" id="PS51914">
    <property type="entry name" value="MRH"/>
    <property type="match status" value="1"/>
</dbReference>
<dbReference type="GO" id="GO:0005788">
    <property type="term" value="C:endoplasmic reticulum lumen"/>
    <property type="evidence" value="ECO:0007669"/>
    <property type="project" value="TreeGrafter"/>
</dbReference>
<dbReference type="SMART" id="SM00992">
    <property type="entry name" value="YccV-like"/>
    <property type="match status" value="1"/>
</dbReference>
<comment type="subcellular location">
    <subcellularLocation>
        <location evidence="1">Endoplasmic reticulum</location>
    </subcellularLocation>
</comment>
<reference evidence="7" key="1">
    <citation type="submission" date="2021-01" db="EMBL/GenBank/DDBJ databases">
        <authorList>
            <person name="Corre E."/>
            <person name="Pelletier E."/>
            <person name="Niang G."/>
            <person name="Scheremetjew M."/>
            <person name="Finn R."/>
            <person name="Kale V."/>
            <person name="Holt S."/>
            <person name="Cochrane G."/>
            <person name="Meng A."/>
            <person name="Brown T."/>
            <person name="Cohen L."/>
        </authorList>
    </citation>
    <scope>NUCLEOTIDE SEQUENCE</scope>
    <source>
        <strain evidence="7">PLY182g</strain>
    </source>
</reference>
<dbReference type="Pfam" id="PF08755">
    <property type="entry name" value="YccV-like"/>
    <property type="match status" value="1"/>
</dbReference>
<dbReference type="Gene3D" id="2.70.130.10">
    <property type="entry name" value="Mannose-6-phosphate receptor binding domain"/>
    <property type="match status" value="1"/>
</dbReference>
<dbReference type="InterPro" id="IPR011722">
    <property type="entry name" value="Hemimethylated_DNA-bd_dom"/>
</dbReference>
<proteinExistence type="predicted"/>
<dbReference type="GO" id="GO:0030968">
    <property type="term" value="P:endoplasmic reticulum unfolded protein response"/>
    <property type="evidence" value="ECO:0007669"/>
    <property type="project" value="InterPro"/>
</dbReference>
<dbReference type="AlphaFoldDB" id="A0A7S0L7E7"/>
<dbReference type="GO" id="GO:0030970">
    <property type="term" value="P:retrograde protein transport, ER to cytosol"/>
    <property type="evidence" value="ECO:0007669"/>
    <property type="project" value="TreeGrafter"/>
</dbReference>
<dbReference type="EMBL" id="HBEY01015812">
    <property type="protein sequence ID" value="CAD8604314.1"/>
    <property type="molecule type" value="Transcribed_RNA"/>
</dbReference>
<evidence type="ECO:0000259" key="6">
    <source>
        <dbReference type="PROSITE" id="PS51914"/>
    </source>
</evidence>
<keyword evidence="2" id="KW-0732">Signal</keyword>
<protein>
    <recommendedName>
        <fullName evidence="6">MRH domain-containing protein</fullName>
    </recommendedName>
</protein>
<dbReference type="PANTHER" id="PTHR15414:SF0">
    <property type="entry name" value="ENDOPLASMIC RETICULUM LECTIN 1"/>
    <property type="match status" value="1"/>
</dbReference>
<evidence type="ECO:0000256" key="5">
    <source>
        <dbReference type="SAM" id="MobiDB-lite"/>
    </source>
</evidence>
<dbReference type="Pfam" id="PF07915">
    <property type="entry name" value="PRKCSH"/>
    <property type="match status" value="1"/>
</dbReference>
<dbReference type="InterPro" id="IPR036623">
    <property type="entry name" value="Hemimethylated_DNA-bd_sf"/>
</dbReference>
<name>A0A7S0L7E7_9EUKA</name>